<keyword evidence="4" id="KW-0963">Cytoplasm</keyword>
<dbReference type="GO" id="GO:0003677">
    <property type="term" value="F:DNA binding"/>
    <property type="evidence" value="ECO:0007669"/>
    <property type="project" value="InterPro"/>
</dbReference>
<feature type="region of interest" description="Disordered" evidence="13">
    <location>
        <begin position="237"/>
        <end position="337"/>
    </location>
</feature>
<dbReference type="GeneID" id="68115870"/>
<dbReference type="VEuPathDB" id="AmoebaDB:NfTy_007760"/>
<evidence type="ECO:0000256" key="1">
    <source>
        <dbReference type="ARBA" id="ARBA00004120"/>
    </source>
</evidence>
<keyword evidence="6" id="KW-0970">Cilium biogenesis/degradation</keyword>
<evidence type="ECO:0000259" key="14">
    <source>
        <dbReference type="PROSITE" id="PS50937"/>
    </source>
</evidence>
<feature type="compositionally biased region" description="Polar residues" evidence="13">
    <location>
        <begin position="316"/>
        <end position="337"/>
    </location>
</feature>
<dbReference type="VEuPathDB" id="AmoebaDB:NF0022630"/>
<evidence type="ECO:0000256" key="2">
    <source>
        <dbReference type="ARBA" id="ARBA00004300"/>
    </source>
</evidence>
<evidence type="ECO:0000256" key="11">
    <source>
        <dbReference type="ARBA" id="ARBA00046076"/>
    </source>
</evidence>
<comment type="subunit">
    <text evidence="12">Homodimer. Part of a ternary complex that contains CEP350, CEP43 and MAPRE1. Interacts directly with CEP350 and MAPRE1. Interacts with CEP19. Interacts (via N-terminus) with CEP350 (via C-terminus).</text>
</comment>
<evidence type="ECO:0000256" key="4">
    <source>
        <dbReference type="ARBA" id="ARBA00022490"/>
    </source>
</evidence>
<dbReference type="InterPro" id="IPR018993">
    <property type="entry name" value="FOP_dimerisation-dom_N"/>
</dbReference>
<dbReference type="InterPro" id="IPR006594">
    <property type="entry name" value="LisH"/>
</dbReference>
<comment type="similarity">
    <text evidence="3">Belongs to the CEP43 family.</text>
</comment>
<comment type="subcellular location">
    <subcellularLocation>
        <location evidence="1">Cytoplasm</location>
        <location evidence="1">Cytoskeleton</location>
        <location evidence="1">Cilium basal body</location>
    </subcellularLocation>
    <subcellularLocation>
        <location evidence="2">Cytoplasm</location>
        <location evidence="2">Cytoskeleton</location>
        <location evidence="2">Microtubule organizing center</location>
        <location evidence="2">Centrosome</location>
    </subcellularLocation>
</comment>
<dbReference type="PANTHER" id="PTHR15431">
    <property type="entry name" value="FGFR1 ONCOGENE PARTNER/LISH DOMAIN-CONTAINING PROTEIN"/>
    <property type="match status" value="1"/>
</dbReference>
<keyword evidence="7" id="KW-0206">Cytoskeleton</keyword>
<evidence type="ECO:0000256" key="13">
    <source>
        <dbReference type="SAM" id="MobiDB-lite"/>
    </source>
</evidence>
<dbReference type="PROSITE" id="PS50896">
    <property type="entry name" value="LISH"/>
    <property type="match status" value="1"/>
</dbReference>
<evidence type="ECO:0000256" key="5">
    <source>
        <dbReference type="ARBA" id="ARBA00022553"/>
    </source>
</evidence>
<dbReference type="InterPro" id="IPR000551">
    <property type="entry name" value="MerR-type_HTH_dom"/>
</dbReference>
<evidence type="ECO:0000313" key="15">
    <source>
        <dbReference type="EMBL" id="KAF0972988.1"/>
    </source>
</evidence>
<keyword evidence="8" id="KW-0966">Cell projection</keyword>
<name>A0A6A5BG81_NAEFO</name>
<reference evidence="15 16" key="1">
    <citation type="journal article" date="2019" name="Sci. Rep.">
        <title>Nanopore sequencing improves the draft genome of the human pathogenic amoeba Naegleria fowleri.</title>
        <authorList>
            <person name="Liechti N."/>
            <person name="Schurch N."/>
            <person name="Bruggmann R."/>
            <person name="Wittwer M."/>
        </authorList>
    </citation>
    <scope>NUCLEOTIDE SEQUENCE [LARGE SCALE GENOMIC DNA]</scope>
    <source>
        <strain evidence="15 16">ATCC 30894</strain>
    </source>
</reference>
<keyword evidence="16" id="KW-1185">Reference proteome</keyword>
<evidence type="ECO:0000256" key="3">
    <source>
        <dbReference type="ARBA" id="ARBA00005385"/>
    </source>
</evidence>
<gene>
    <name evidence="15" type="ORF">FDP41_008652</name>
</gene>
<dbReference type="Pfam" id="PF09398">
    <property type="entry name" value="FOP_dimer"/>
    <property type="match status" value="1"/>
</dbReference>
<comment type="caution">
    <text evidence="15">The sequence shown here is derived from an EMBL/GenBank/DDBJ whole genome shotgun (WGS) entry which is preliminary data.</text>
</comment>
<dbReference type="EMBL" id="VFQX01000063">
    <property type="protein sequence ID" value="KAF0972988.1"/>
    <property type="molecule type" value="Genomic_DNA"/>
</dbReference>
<comment type="function">
    <text evidence="11">Required for anchoring microtubules to the centrosomes. Required for ciliation.</text>
</comment>
<proteinExistence type="inferred from homology"/>
<evidence type="ECO:0000313" key="16">
    <source>
        <dbReference type="Proteomes" id="UP000444721"/>
    </source>
</evidence>
<feature type="compositionally biased region" description="Polar residues" evidence="13">
    <location>
        <begin position="280"/>
        <end position="292"/>
    </location>
</feature>
<dbReference type="GO" id="GO:0034453">
    <property type="term" value="P:microtubule anchoring"/>
    <property type="evidence" value="ECO:0007669"/>
    <property type="project" value="InterPro"/>
</dbReference>
<protein>
    <recommendedName>
        <fullName evidence="9">Centrosomal protein 43</fullName>
    </recommendedName>
    <alternativeName>
        <fullName evidence="10">FGFR1 oncogene partner</fullName>
    </alternativeName>
</protein>
<evidence type="ECO:0000256" key="6">
    <source>
        <dbReference type="ARBA" id="ARBA00022794"/>
    </source>
</evidence>
<dbReference type="OrthoDB" id="5970631at2759"/>
<dbReference type="RefSeq" id="XP_044557701.1">
    <property type="nucleotide sequence ID" value="XM_044712529.1"/>
</dbReference>
<evidence type="ECO:0000256" key="9">
    <source>
        <dbReference type="ARBA" id="ARBA00041026"/>
    </source>
</evidence>
<dbReference type="VEuPathDB" id="AmoebaDB:NF0022620"/>
<dbReference type="GO" id="GO:0005813">
    <property type="term" value="C:centrosome"/>
    <property type="evidence" value="ECO:0007669"/>
    <property type="project" value="UniProtKB-SubCell"/>
</dbReference>
<dbReference type="AlphaFoldDB" id="A0A6A5BG81"/>
<dbReference type="VEuPathDB" id="AmoebaDB:FDP41_008652"/>
<dbReference type="PROSITE" id="PS50937">
    <property type="entry name" value="HTH_MERR_2"/>
    <property type="match status" value="1"/>
</dbReference>
<sequence length="337" mass="38486">MSLEEIKDVLKDNLEKRGVLNKIRANLRAEIFKAFEQSEDPANTSLSEPQAEFWLKKEQLRPQPSEMQFLINELIIEYLEYNHFDYSASVFKKECNQPEERFDHRFLAHELNLRTTYEEIEEEEEHQETIPLLFKIIHKLRNENINEKRANINQQATVSTKIQFSSNNNNNGNVAFQPSSNGIPKKLKQILVNDLDCSSISTSTDDSSTFTANNARGGMDPFAAKKVSDILQNSNKLSKLQPQQRKANEAPVQPQKSSRVFKPQKNRPDTHTDFDVACTDVSSLSSCDNNSEFEIGPPPKNKNISSGLPPPFKAFNDSSMTTMEESTELVYSNQNHR</sequence>
<dbReference type="GO" id="GO:0006355">
    <property type="term" value="P:regulation of DNA-templated transcription"/>
    <property type="evidence" value="ECO:0007669"/>
    <property type="project" value="InterPro"/>
</dbReference>
<keyword evidence="5" id="KW-0597">Phosphoprotein</keyword>
<dbReference type="GO" id="GO:0030030">
    <property type="term" value="P:cell projection organization"/>
    <property type="evidence" value="ECO:0007669"/>
    <property type="project" value="UniProtKB-KW"/>
</dbReference>
<evidence type="ECO:0000256" key="8">
    <source>
        <dbReference type="ARBA" id="ARBA00023273"/>
    </source>
</evidence>
<organism evidence="15 16">
    <name type="scientific">Naegleria fowleri</name>
    <name type="common">Brain eating amoeba</name>
    <dbReference type="NCBI Taxonomy" id="5763"/>
    <lineage>
        <taxon>Eukaryota</taxon>
        <taxon>Discoba</taxon>
        <taxon>Heterolobosea</taxon>
        <taxon>Tetramitia</taxon>
        <taxon>Eutetramitia</taxon>
        <taxon>Vahlkampfiidae</taxon>
        <taxon>Naegleria</taxon>
    </lineage>
</organism>
<evidence type="ECO:0000256" key="10">
    <source>
        <dbReference type="ARBA" id="ARBA00042293"/>
    </source>
</evidence>
<dbReference type="Proteomes" id="UP000444721">
    <property type="component" value="Unassembled WGS sequence"/>
</dbReference>
<evidence type="ECO:0000256" key="7">
    <source>
        <dbReference type="ARBA" id="ARBA00023212"/>
    </source>
</evidence>
<dbReference type="PANTHER" id="PTHR15431:SF9">
    <property type="entry name" value="CENTROSOMAL PROTEIN 43"/>
    <property type="match status" value="1"/>
</dbReference>
<feature type="domain" description="HTH merR-type" evidence="14">
    <location>
        <begin position="1"/>
        <end position="12"/>
    </location>
</feature>
<accession>A0A6A5BG81</accession>
<evidence type="ECO:0000256" key="12">
    <source>
        <dbReference type="ARBA" id="ARBA00046373"/>
    </source>
</evidence>
<dbReference type="Gene3D" id="1.20.960.40">
    <property type="match status" value="1"/>
</dbReference>